<evidence type="ECO:0000313" key="2">
    <source>
        <dbReference type="EMBL" id="SVB71213.1"/>
    </source>
</evidence>
<dbReference type="Gene3D" id="3.30.465.10">
    <property type="match status" value="1"/>
</dbReference>
<dbReference type="GO" id="GO:0071949">
    <property type="term" value="F:FAD binding"/>
    <property type="evidence" value="ECO:0007669"/>
    <property type="project" value="InterPro"/>
</dbReference>
<dbReference type="PROSITE" id="PS51387">
    <property type="entry name" value="FAD_PCMH"/>
    <property type="match status" value="1"/>
</dbReference>
<dbReference type="GO" id="GO:0016899">
    <property type="term" value="F:oxidoreductase activity, acting on the CH-OH group of donors, oxygen as acceptor"/>
    <property type="evidence" value="ECO:0007669"/>
    <property type="project" value="InterPro"/>
</dbReference>
<organism evidence="2">
    <name type="scientific">marine metagenome</name>
    <dbReference type="NCBI Taxonomy" id="408172"/>
    <lineage>
        <taxon>unclassified sequences</taxon>
        <taxon>metagenomes</taxon>
        <taxon>ecological metagenomes</taxon>
    </lineage>
</organism>
<dbReference type="InterPro" id="IPR036318">
    <property type="entry name" value="FAD-bd_PCMH-like_sf"/>
</dbReference>
<name>A0A382G9D7_9ZZZZ</name>
<evidence type="ECO:0000259" key="1">
    <source>
        <dbReference type="PROSITE" id="PS51387"/>
    </source>
</evidence>
<feature type="domain" description="FAD-binding PCMH-type" evidence="1">
    <location>
        <begin position="1"/>
        <end position="150"/>
    </location>
</feature>
<protein>
    <recommendedName>
        <fullName evidence="1">FAD-binding PCMH-type domain-containing protein</fullName>
    </recommendedName>
</protein>
<dbReference type="EMBL" id="UINC01054008">
    <property type="protein sequence ID" value="SVB71213.1"/>
    <property type="molecule type" value="Genomic_DNA"/>
</dbReference>
<dbReference type="Pfam" id="PF01565">
    <property type="entry name" value="FAD_binding_4"/>
    <property type="match status" value="1"/>
</dbReference>
<dbReference type="SUPFAM" id="SSF56176">
    <property type="entry name" value="FAD-binding/transporter-associated domain-like"/>
    <property type="match status" value="1"/>
</dbReference>
<sequence>MIEKKNIPAQIPRGGGWSYAAASFGKNVLVTDTTLFNKILEFNETEKTVIIESGVTLRQLLEWGLTKKLFYPVLPGFPEITIGGCIAGNVHGKNPLKDGTFKEHLLWIELYHPRHGYQKIEPNSQIFDATCGGLGLTGIITKAKLQLYSLPSDRIKIVPTAVNSLKDAALILEKNKDSDIAYSWHNGSSYAHFEEGVVRICSFEKGFHEKESFIPKNPSRLPKSSFPKSFWGKFTTAQANSFGRNIELKQGTVTKNIFQGFFPFTQKAKWFYFLYGSEGFRVYQILVSNENIKKFLDDLTELIKDLKPNLTIIVLKPFRGDQKFLQFCGNGMSVILEIKNSISDQNFLSKLDELTIYHHAIPYIIKDSRLSKRITEECYPEYAQFKEFLKKIDPDRIFKSEISQRLDL</sequence>
<accession>A0A382G9D7</accession>
<dbReference type="InterPro" id="IPR006094">
    <property type="entry name" value="Oxid_FAD_bind_N"/>
</dbReference>
<proteinExistence type="predicted"/>
<dbReference type="AlphaFoldDB" id="A0A382G9D7"/>
<reference evidence="2" key="1">
    <citation type="submission" date="2018-05" db="EMBL/GenBank/DDBJ databases">
        <authorList>
            <person name="Lanie J.A."/>
            <person name="Ng W.-L."/>
            <person name="Kazmierczak K.M."/>
            <person name="Andrzejewski T.M."/>
            <person name="Davidsen T.M."/>
            <person name="Wayne K.J."/>
            <person name="Tettelin H."/>
            <person name="Glass J.I."/>
            <person name="Rusch D."/>
            <person name="Podicherti R."/>
            <person name="Tsui H.-C.T."/>
            <person name="Winkler M.E."/>
        </authorList>
    </citation>
    <scope>NUCLEOTIDE SEQUENCE</scope>
</reference>
<dbReference type="InterPro" id="IPR016166">
    <property type="entry name" value="FAD-bd_PCMH"/>
</dbReference>
<dbReference type="InterPro" id="IPR010031">
    <property type="entry name" value="FAD_lactone_oxidase-like"/>
</dbReference>
<dbReference type="PANTHER" id="PTHR43762:SF1">
    <property type="entry name" value="D-ARABINONO-1,4-LACTONE OXIDASE"/>
    <property type="match status" value="1"/>
</dbReference>
<dbReference type="PANTHER" id="PTHR43762">
    <property type="entry name" value="L-GULONOLACTONE OXIDASE"/>
    <property type="match status" value="1"/>
</dbReference>
<dbReference type="InterPro" id="IPR016169">
    <property type="entry name" value="FAD-bd_PCMH_sub2"/>
</dbReference>
<gene>
    <name evidence="2" type="ORF">METZ01_LOCUS224067</name>
</gene>